<comment type="caution">
    <text evidence="2">The sequence shown here is derived from an EMBL/GenBank/DDBJ whole genome shotgun (WGS) entry which is preliminary data.</text>
</comment>
<accession>A0A9K3JQ14</accession>
<reference evidence="2" key="2">
    <citation type="submission" date="2020-06" db="EMBL/GenBank/DDBJ databases">
        <title>Helianthus annuus Genome sequencing and assembly Release 2.</title>
        <authorList>
            <person name="Gouzy J."/>
            <person name="Langlade N."/>
            <person name="Munos S."/>
        </authorList>
    </citation>
    <scope>NUCLEOTIDE SEQUENCE</scope>
    <source>
        <tissue evidence="2">Leaves</tissue>
    </source>
</reference>
<dbReference type="Gramene" id="mRNA:HanXRQr2_Chr02g0066001">
    <property type="protein sequence ID" value="mRNA:HanXRQr2_Chr02g0066001"/>
    <property type="gene ID" value="HanXRQr2_Chr02g0066001"/>
</dbReference>
<reference evidence="2" key="1">
    <citation type="journal article" date="2017" name="Nature">
        <title>The sunflower genome provides insights into oil metabolism, flowering and Asterid evolution.</title>
        <authorList>
            <person name="Badouin H."/>
            <person name="Gouzy J."/>
            <person name="Grassa C.J."/>
            <person name="Murat F."/>
            <person name="Staton S.E."/>
            <person name="Cottret L."/>
            <person name="Lelandais-Briere C."/>
            <person name="Owens G.L."/>
            <person name="Carrere S."/>
            <person name="Mayjonade B."/>
            <person name="Legrand L."/>
            <person name="Gill N."/>
            <person name="Kane N.C."/>
            <person name="Bowers J.E."/>
            <person name="Hubner S."/>
            <person name="Bellec A."/>
            <person name="Berard A."/>
            <person name="Berges H."/>
            <person name="Blanchet N."/>
            <person name="Boniface M.C."/>
            <person name="Brunel D."/>
            <person name="Catrice O."/>
            <person name="Chaidir N."/>
            <person name="Claudel C."/>
            <person name="Donnadieu C."/>
            <person name="Faraut T."/>
            <person name="Fievet G."/>
            <person name="Helmstetter N."/>
            <person name="King M."/>
            <person name="Knapp S.J."/>
            <person name="Lai Z."/>
            <person name="Le Paslier M.C."/>
            <person name="Lippi Y."/>
            <person name="Lorenzon L."/>
            <person name="Mandel J.R."/>
            <person name="Marage G."/>
            <person name="Marchand G."/>
            <person name="Marquand E."/>
            <person name="Bret-Mestries E."/>
            <person name="Morien E."/>
            <person name="Nambeesan S."/>
            <person name="Nguyen T."/>
            <person name="Pegot-Espagnet P."/>
            <person name="Pouilly N."/>
            <person name="Raftis F."/>
            <person name="Sallet E."/>
            <person name="Schiex T."/>
            <person name="Thomas J."/>
            <person name="Vandecasteele C."/>
            <person name="Vares D."/>
            <person name="Vear F."/>
            <person name="Vautrin S."/>
            <person name="Crespi M."/>
            <person name="Mangin B."/>
            <person name="Burke J.M."/>
            <person name="Salse J."/>
            <person name="Munos S."/>
            <person name="Vincourt P."/>
            <person name="Rieseberg L.H."/>
            <person name="Langlade N.B."/>
        </authorList>
    </citation>
    <scope>NUCLEOTIDE SEQUENCE</scope>
    <source>
        <tissue evidence="2">Leaves</tissue>
    </source>
</reference>
<sequence length="240" mass="26181">MANTSNMSGCFNILNRNGLEWFVSQYSTPSFHNPVLPEKDTTIYPFVPGKIGIYTRMFDYCNYRIPLTKFLVEVLMFHEVHLYQMNPFGFAKVCQFELACRGLESEEVASSRYGFERCPEAKPFDSGELELQATKTPKEDPPYLSIVSENLYKIRDPVATADQGGSVSAPPEQAGSAPSEQAIRVSPLRSVSVVASDKGKCAGSSGAKNSVSKVILYGSEHLSVEEESVAAEGGDAGGQL</sequence>
<dbReference type="EMBL" id="MNCJ02000317">
    <property type="protein sequence ID" value="KAF5818500.1"/>
    <property type="molecule type" value="Genomic_DNA"/>
</dbReference>
<proteinExistence type="predicted"/>
<dbReference type="AlphaFoldDB" id="A0A9K3JQ14"/>
<evidence type="ECO:0000256" key="1">
    <source>
        <dbReference type="SAM" id="MobiDB-lite"/>
    </source>
</evidence>
<evidence type="ECO:0000313" key="2">
    <source>
        <dbReference type="EMBL" id="KAF5818500.1"/>
    </source>
</evidence>
<feature type="region of interest" description="Disordered" evidence="1">
    <location>
        <begin position="162"/>
        <end position="182"/>
    </location>
</feature>
<gene>
    <name evidence="2" type="ORF">HanXRQr2_Chr02g0066001</name>
</gene>
<protein>
    <submittedName>
        <fullName evidence="2">Uncharacterized protein</fullName>
    </submittedName>
</protein>
<name>A0A9K3JQ14_HELAN</name>
<evidence type="ECO:0000313" key="3">
    <source>
        <dbReference type="Proteomes" id="UP000215914"/>
    </source>
</evidence>
<keyword evidence="3" id="KW-1185">Reference proteome</keyword>
<organism evidence="2 3">
    <name type="scientific">Helianthus annuus</name>
    <name type="common">Common sunflower</name>
    <dbReference type="NCBI Taxonomy" id="4232"/>
    <lineage>
        <taxon>Eukaryota</taxon>
        <taxon>Viridiplantae</taxon>
        <taxon>Streptophyta</taxon>
        <taxon>Embryophyta</taxon>
        <taxon>Tracheophyta</taxon>
        <taxon>Spermatophyta</taxon>
        <taxon>Magnoliopsida</taxon>
        <taxon>eudicotyledons</taxon>
        <taxon>Gunneridae</taxon>
        <taxon>Pentapetalae</taxon>
        <taxon>asterids</taxon>
        <taxon>campanulids</taxon>
        <taxon>Asterales</taxon>
        <taxon>Asteraceae</taxon>
        <taxon>Asteroideae</taxon>
        <taxon>Heliantheae alliance</taxon>
        <taxon>Heliantheae</taxon>
        <taxon>Helianthus</taxon>
    </lineage>
</organism>
<dbReference type="Proteomes" id="UP000215914">
    <property type="component" value="Unassembled WGS sequence"/>
</dbReference>